<keyword evidence="2" id="KW-0732">Signal</keyword>
<reference evidence="3" key="1">
    <citation type="thesis" date="2020" institute="ProQuest LLC" country="789 East Eisenhower Parkway, Ann Arbor, MI, USA">
        <title>Comparative Genomics and Chromosome Evolution.</title>
        <authorList>
            <person name="Mudd A.B."/>
        </authorList>
    </citation>
    <scope>NUCLEOTIDE SEQUENCE</scope>
    <source>
        <strain evidence="3">237g6f4</strain>
        <tissue evidence="3">Blood</tissue>
    </source>
</reference>
<keyword evidence="4" id="KW-1185">Reference proteome</keyword>
<accession>A0AAV6YPJ5</accession>
<evidence type="ECO:0000313" key="3">
    <source>
        <dbReference type="EMBL" id="KAG8535941.1"/>
    </source>
</evidence>
<evidence type="ECO:0000313" key="4">
    <source>
        <dbReference type="Proteomes" id="UP000824782"/>
    </source>
</evidence>
<proteinExistence type="predicted"/>
<feature type="chain" id="PRO_5043686651" description="Secreted protein" evidence="2">
    <location>
        <begin position="27"/>
        <end position="138"/>
    </location>
</feature>
<feature type="region of interest" description="Disordered" evidence="1">
    <location>
        <begin position="41"/>
        <end position="63"/>
    </location>
</feature>
<dbReference type="EMBL" id="WNYA01053553">
    <property type="protein sequence ID" value="KAG8535941.1"/>
    <property type="molecule type" value="Genomic_DNA"/>
</dbReference>
<organism evidence="3 4">
    <name type="scientific">Engystomops pustulosus</name>
    <name type="common">Tungara frog</name>
    <name type="synonym">Physalaemus pustulosus</name>
    <dbReference type="NCBI Taxonomy" id="76066"/>
    <lineage>
        <taxon>Eukaryota</taxon>
        <taxon>Metazoa</taxon>
        <taxon>Chordata</taxon>
        <taxon>Craniata</taxon>
        <taxon>Vertebrata</taxon>
        <taxon>Euteleostomi</taxon>
        <taxon>Amphibia</taxon>
        <taxon>Batrachia</taxon>
        <taxon>Anura</taxon>
        <taxon>Neobatrachia</taxon>
        <taxon>Hyloidea</taxon>
        <taxon>Leptodactylidae</taxon>
        <taxon>Leiuperinae</taxon>
        <taxon>Engystomops</taxon>
    </lineage>
</organism>
<evidence type="ECO:0008006" key="5">
    <source>
        <dbReference type="Google" id="ProtNLM"/>
    </source>
</evidence>
<gene>
    <name evidence="3" type="ORF">GDO81_027427</name>
</gene>
<name>A0AAV6YPJ5_ENGPU</name>
<protein>
    <recommendedName>
        <fullName evidence="5">Secreted protein</fullName>
    </recommendedName>
</protein>
<dbReference type="AlphaFoldDB" id="A0AAV6YPJ5"/>
<feature type="signal peptide" evidence="2">
    <location>
        <begin position="1"/>
        <end position="26"/>
    </location>
</feature>
<comment type="caution">
    <text evidence="3">The sequence shown here is derived from an EMBL/GenBank/DDBJ whole genome shotgun (WGS) entry which is preliminary data.</text>
</comment>
<sequence>MMQTPPRHGQVMDCQILLLLLTSHHGHQVRIVPQGRMLPRAQRPLSPPSPSVPKVSHTKGGKRCGTSCPHWKCIPPPRPWMRAPARHSQNPKHRVSRSAPSLQVRDFGWDFEPGNTGVYMGLPLCTWRSCITGAWAAG</sequence>
<evidence type="ECO:0000256" key="1">
    <source>
        <dbReference type="SAM" id="MobiDB-lite"/>
    </source>
</evidence>
<evidence type="ECO:0000256" key="2">
    <source>
        <dbReference type="SAM" id="SignalP"/>
    </source>
</evidence>
<dbReference type="Proteomes" id="UP000824782">
    <property type="component" value="Unassembled WGS sequence"/>
</dbReference>